<comment type="caution">
    <text evidence="1">The sequence shown here is derived from an EMBL/GenBank/DDBJ whole genome shotgun (WGS) entry which is preliminary data.</text>
</comment>
<evidence type="ECO:0000313" key="1">
    <source>
        <dbReference type="EMBL" id="OGD69765.1"/>
    </source>
</evidence>
<name>A0A1F5EQW6_9BACT</name>
<proteinExistence type="predicted"/>
<dbReference type="EMBL" id="MFAH01000074">
    <property type="protein sequence ID" value="OGD69765.1"/>
    <property type="molecule type" value="Genomic_DNA"/>
</dbReference>
<accession>A0A1F5EQW6</accession>
<dbReference type="AlphaFoldDB" id="A0A1F5EQW6"/>
<reference evidence="1 2" key="1">
    <citation type="journal article" date="2016" name="Nat. Commun.">
        <title>Thousands of microbial genomes shed light on interconnected biogeochemical processes in an aquifer system.</title>
        <authorList>
            <person name="Anantharaman K."/>
            <person name="Brown C.T."/>
            <person name="Hug L.A."/>
            <person name="Sharon I."/>
            <person name="Castelle C.J."/>
            <person name="Probst A.J."/>
            <person name="Thomas B.C."/>
            <person name="Singh A."/>
            <person name="Wilkins M.J."/>
            <person name="Karaoz U."/>
            <person name="Brodie E.L."/>
            <person name="Williams K.H."/>
            <person name="Hubbard S.S."/>
            <person name="Banfield J.F."/>
        </authorList>
    </citation>
    <scope>NUCLEOTIDE SEQUENCE [LARGE SCALE GENOMIC DNA]</scope>
</reference>
<evidence type="ECO:0000313" key="2">
    <source>
        <dbReference type="Proteomes" id="UP000177390"/>
    </source>
</evidence>
<organism evidence="1 2">
    <name type="scientific">Candidatus Collierbacteria bacterium RIFCSPHIGHO2_02_FULL_49_10</name>
    <dbReference type="NCBI Taxonomy" id="1817723"/>
    <lineage>
        <taxon>Bacteria</taxon>
        <taxon>Candidatus Collieribacteriota</taxon>
    </lineage>
</organism>
<protein>
    <submittedName>
        <fullName evidence="1">Uncharacterized protein</fullName>
    </submittedName>
</protein>
<sequence length="269" mass="28513">MAKLRLSEVAKSEKELLAALSEADAKTTINAMNLSMADEALLKAEIAGMRIVASRPAQNDALDAGLAALGPGGVGTAMVVTRVMELLKGKQMRYEAPLSLNELAGRLQTRLGDKFRVTRSGDSIVLTSLADGSRLCEVRLSVEAEDTSVVISRPNTDKAKGTAADVADETLRRMTNPGGFGLENLLNLGKKVISTAIETAGELAEMNAVVDTVETYGVQVENALADLKADLAKDARDEAQKEFVATHCQYCSLPIERGAAMCPQGHPQA</sequence>
<gene>
    <name evidence="1" type="ORF">A3D09_04395</name>
</gene>
<dbReference type="Proteomes" id="UP000177390">
    <property type="component" value="Unassembled WGS sequence"/>
</dbReference>